<dbReference type="GO" id="GO:0046577">
    <property type="term" value="F:long-chain-alcohol oxidase activity"/>
    <property type="evidence" value="ECO:0007669"/>
    <property type="project" value="UniProtKB-EC"/>
</dbReference>
<dbReference type="PANTHER" id="PTHR46056">
    <property type="entry name" value="LONG-CHAIN-ALCOHOL OXIDASE"/>
    <property type="match status" value="1"/>
</dbReference>
<evidence type="ECO:0000313" key="17">
    <source>
        <dbReference type="EMBL" id="KAH6654002.1"/>
    </source>
</evidence>
<name>A0A9P8ZWR0_9PEZI</name>
<dbReference type="RefSeq" id="XP_045958272.1">
    <property type="nucleotide sequence ID" value="XM_046097840.1"/>
</dbReference>
<evidence type="ECO:0000256" key="1">
    <source>
        <dbReference type="ARBA" id="ARBA00000920"/>
    </source>
</evidence>
<comment type="catalytic activity">
    <reaction evidence="1 12">
        <text>a long-chain primary fatty alcohol + O2 = a long-chain fatty aldehyde + H2O2</text>
        <dbReference type="Rhea" id="RHEA:22756"/>
        <dbReference type="ChEBI" id="CHEBI:15379"/>
        <dbReference type="ChEBI" id="CHEBI:16240"/>
        <dbReference type="ChEBI" id="CHEBI:17176"/>
        <dbReference type="ChEBI" id="CHEBI:77396"/>
        <dbReference type="EC" id="1.1.3.20"/>
    </reaction>
</comment>
<feature type="domain" description="FAD-dependent oxidoreductase 2 FAD-binding" evidence="15">
    <location>
        <begin position="222"/>
        <end position="254"/>
    </location>
</feature>
<proteinExistence type="inferred from homology"/>
<accession>A0A9P8ZWR0</accession>
<dbReference type="AlphaFoldDB" id="A0A9P8ZWR0"/>
<dbReference type="InterPro" id="IPR000172">
    <property type="entry name" value="GMC_OxRdtase_N"/>
</dbReference>
<evidence type="ECO:0000256" key="8">
    <source>
        <dbReference type="ARBA" id="ARBA00022827"/>
    </source>
</evidence>
<protein>
    <recommendedName>
        <fullName evidence="5 12">Long-chain-alcohol oxidase</fullName>
        <ecNumber evidence="5 12">1.1.3.20</ecNumber>
    </recommendedName>
</protein>
<evidence type="ECO:0000256" key="2">
    <source>
        <dbReference type="ARBA" id="ARBA00003842"/>
    </source>
</evidence>
<dbReference type="EMBL" id="JAGPXC010000004">
    <property type="protein sequence ID" value="KAH6654002.1"/>
    <property type="molecule type" value="Genomic_DNA"/>
</dbReference>
<gene>
    <name evidence="17" type="ORF">BKA67DRAFT_516705</name>
</gene>
<dbReference type="OrthoDB" id="269227at2759"/>
<reference evidence="17" key="1">
    <citation type="journal article" date="2021" name="Nat. Commun.">
        <title>Genetic determinants of endophytism in the Arabidopsis root mycobiome.</title>
        <authorList>
            <person name="Mesny F."/>
            <person name="Miyauchi S."/>
            <person name="Thiergart T."/>
            <person name="Pickel B."/>
            <person name="Atanasova L."/>
            <person name="Karlsson M."/>
            <person name="Huettel B."/>
            <person name="Barry K.W."/>
            <person name="Haridas S."/>
            <person name="Chen C."/>
            <person name="Bauer D."/>
            <person name="Andreopoulos W."/>
            <person name="Pangilinan J."/>
            <person name="LaButti K."/>
            <person name="Riley R."/>
            <person name="Lipzen A."/>
            <person name="Clum A."/>
            <person name="Drula E."/>
            <person name="Henrissat B."/>
            <person name="Kohler A."/>
            <person name="Grigoriev I.V."/>
            <person name="Martin F.M."/>
            <person name="Hacquard S."/>
        </authorList>
    </citation>
    <scope>NUCLEOTIDE SEQUENCE</scope>
    <source>
        <strain evidence="17">MPI-SDFR-AT-0073</strain>
    </source>
</reference>
<comment type="function">
    <text evidence="2">Long-chain fatty alcohol oxidase involved in the omega-oxidation pathway of lipid degradation.</text>
</comment>
<dbReference type="PIRSF" id="PIRSF028937">
    <property type="entry name" value="Lg_Ch_AO"/>
    <property type="match status" value="1"/>
</dbReference>
<evidence type="ECO:0000256" key="10">
    <source>
        <dbReference type="ARBA" id="ARBA00023002"/>
    </source>
</evidence>
<dbReference type="SUPFAM" id="SSF51905">
    <property type="entry name" value="FAD/NAD(P)-binding domain"/>
    <property type="match status" value="1"/>
</dbReference>
<dbReference type="Proteomes" id="UP000758603">
    <property type="component" value="Unassembled WGS sequence"/>
</dbReference>
<dbReference type="InterPro" id="IPR012400">
    <property type="entry name" value="Long_Oxdase"/>
</dbReference>
<evidence type="ECO:0000256" key="5">
    <source>
        <dbReference type="ARBA" id="ARBA00013125"/>
    </source>
</evidence>
<keyword evidence="18" id="KW-1185">Reference proteome</keyword>
<dbReference type="InterPro" id="IPR003953">
    <property type="entry name" value="FAD-dep_OxRdtase_2_FAD-bd"/>
</dbReference>
<evidence type="ECO:0000259" key="16">
    <source>
        <dbReference type="Pfam" id="PF05199"/>
    </source>
</evidence>
<evidence type="ECO:0000256" key="6">
    <source>
        <dbReference type="ARBA" id="ARBA00022630"/>
    </source>
</evidence>
<dbReference type="Gene3D" id="3.50.50.60">
    <property type="entry name" value="FAD/NAD(P)-binding domain"/>
    <property type="match status" value="2"/>
</dbReference>
<evidence type="ECO:0000259" key="14">
    <source>
        <dbReference type="Pfam" id="PF00732"/>
    </source>
</evidence>
<evidence type="ECO:0000256" key="12">
    <source>
        <dbReference type="PIRNR" id="PIRNR028937"/>
    </source>
</evidence>
<organism evidence="17 18">
    <name type="scientific">Truncatella angustata</name>
    <dbReference type="NCBI Taxonomy" id="152316"/>
    <lineage>
        <taxon>Eukaryota</taxon>
        <taxon>Fungi</taxon>
        <taxon>Dikarya</taxon>
        <taxon>Ascomycota</taxon>
        <taxon>Pezizomycotina</taxon>
        <taxon>Sordariomycetes</taxon>
        <taxon>Xylariomycetidae</taxon>
        <taxon>Amphisphaeriales</taxon>
        <taxon>Sporocadaceae</taxon>
        <taxon>Truncatella</taxon>
    </lineage>
</organism>
<comment type="subcellular location">
    <subcellularLocation>
        <location evidence="3">Membrane</location>
    </subcellularLocation>
</comment>
<dbReference type="PANTHER" id="PTHR46056:SF12">
    <property type="entry name" value="LONG-CHAIN-ALCOHOL OXIDASE"/>
    <property type="match status" value="1"/>
</dbReference>
<dbReference type="InterPro" id="IPR007867">
    <property type="entry name" value="GMC_OxRtase_C"/>
</dbReference>
<comment type="caution">
    <text evidence="17">The sequence shown here is derived from an EMBL/GenBank/DDBJ whole genome shotgun (WGS) entry which is preliminary data.</text>
</comment>
<dbReference type="Pfam" id="PF00890">
    <property type="entry name" value="FAD_binding_2"/>
    <property type="match status" value="1"/>
</dbReference>
<dbReference type="Pfam" id="PF00732">
    <property type="entry name" value="GMC_oxred_N"/>
    <property type="match status" value="1"/>
</dbReference>
<evidence type="ECO:0000256" key="4">
    <source>
        <dbReference type="ARBA" id="ARBA00010790"/>
    </source>
</evidence>
<dbReference type="EC" id="1.1.3.20" evidence="5 12"/>
<keyword evidence="11" id="KW-0472">Membrane</keyword>
<keyword evidence="9" id="KW-1133">Transmembrane helix</keyword>
<evidence type="ECO:0000256" key="9">
    <source>
        <dbReference type="ARBA" id="ARBA00022989"/>
    </source>
</evidence>
<feature type="domain" description="Glucose-methanol-choline oxidoreductase N-terminal" evidence="14">
    <location>
        <begin position="269"/>
        <end position="497"/>
    </location>
</feature>
<evidence type="ECO:0000259" key="15">
    <source>
        <dbReference type="Pfam" id="PF00890"/>
    </source>
</evidence>
<dbReference type="GO" id="GO:0016020">
    <property type="term" value="C:membrane"/>
    <property type="evidence" value="ECO:0007669"/>
    <property type="project" value="UniProtKB-SubCell"/>
</dbReference>
<keyword evidence="7" id="KW-0812">Transmembrane</keyword>
<dbReference type="GeneID" id="70126732"/>
<evidence type="ECO:0000256" key="13">
    <source>
        <dbReference type="PIRSR" id="PIRSR028937-1"/>
    </source>
</evidence>
<dbReference type="InterPro" id="IPR036188">
    <property type="entry name" value="FAD/NAD-bd_sf"/>
</dbReference>
<feature type="domain" description="Glucose-methanol-choline oxidoreductase C-terminal" evidence="16">
    <location>
        <begin position="587"/>
        <end position="727"/>
    </location>
</feature>
<keyword evidence="10 12" id="KW-0560">Oxidoreductase</keyword>
<sequence length="744" mass="81674">MAVSHGATAPILVPLPPLRSEDYFTEKQWHTLLAIVDAIIPPIVSENNVTDNQRQLRISQDLYDEAYSTIQMTMVESPDAEKFKEYLRTSQSDSPRFVQNVKRTFETVPEEARKKLSSILNLLDTSVGSFFLTGYCIPFSEQPVHMRHAVIQSWATSWLKMFPLLARTFSTIAQKSFSQADPLYQQLLGFTDHPLDYRTAAGFDFNFLQFKADDEPAVLDTDIVIVGSGCGGAVCAKILAEAGHRVVVVDKGYYFPPSQLPMNQESGSNFLFEGQGVISSDDNCMNMLAGSCWGGGGTVNWSVSLEPQDFVRKEWAAQGLPFFATDEYQKCLDRVCDFMGVSDRYVRHNHGGRVIMDGSRKLGWKAKACPQNTGPDDHYCGRCHFGCGSAGKKGPTVSWLPAAAQAGAQFIEGFDATEVLFDESTGSRQAVGVQGTWAARGDSGSLSTPKADRVTRILRIQAKKVVVAAGTLQSPLLLSRSGLENTHIGRNLHLHPCNYVLARFNEDIQPWEGSSITSLCSEFENVDGEGHGVKLETVNMLPYMTIANFPWYSGLEFKLNALKFRSMNGFISMARDRDTGRVYPDAVTGAPRIDYTPSDFDRAHILTGTLALAKLCYVEGAREIFAFLPGSRPFVRKETRKSGGNDINDPEFVAWLASLNKVGNKPPVTPFGSAHQMGTCRMSEDVADGVVDPKGRVWGTDNLYVADSSVFPSASGVNPMITTMATADYIAHGIAEQLSRNGGQ</sequence>
<feature type="active site" description="Proton acceptor" evidence="13">
    <location>
        <position position="675"/>
    </location>
</feature>
<comment type="similarity">
    <text evidence="4 12">Belongs to the GMC oxidoreductase family.</text>
</comment>
<evidence type="ECO:0000313" key="18">
    <source>
        <dbReference type="Proteomes" id="UP000758603"/>
    </source>
</evidence>
<keyword evidence="6" id="KW-0285">Flavoprotein</keyword>
<evidence type="ECO:0000256" key="11">
    <source>
        <dbReference type="ARBA" id="ARBA00023136"/>
    </source>
</evidence>
<keyword evidence="8" id="KW-0274">FAD</keyword>
<dbReference type="GO" id="GO:0050660">
    <property type="term" value="F:flavin adenine dinucleotide binding"/>
    <property type="evidence" value="ECO:0007669"/>
    <property type="project" value="InterPro"/>
</dbReference>
<evidence type="ECO:0000256" key="7">
    <source>
        <dbReference type="ARBA" id="ARBA00022692"/>
    </source>
</evidence>
<dbReference type="Pfam" id="PF05199">
    <property type="entry name" value="GMC_oxred_C"/>
    <property type="match status" value="1"/>
</dbReference>
<evidence type="ECO:0000256" key="3">
    <source>
        <dbReference type="ARBA" id="ARBA00004370"/>
    </source>
</evidence>